<proteinExistence type="inferred from homology"/>
<evidence type="ECO:0000256" key="4">
    <source>
        <dbReference type="ARBA" id="ARBA00022857"/>
    </source>
</evidence>
<dbReference type="InterPro" id="IPR022663">
    <property type="entry name" value="DapB_C"/>
</dbReference>
<dbReference type="GO" id="GO:0005829">
    <property type="term" value="C:cytosol"/>
    <property type="evidence" value="ECO:0007669"/>
    <property type="project" value="TreeGrafter"/>
</dbReference>
<evidence type="ECO:0000256" key="7">
    <source>
        <dbReference type="ARBA" id="ARBA00023027"/>
    </source>
</evidence>
<feature type="domain" description="Dihydrodipicolinate reductase C-terminal" evidence="12">
    <location>
        <begin position="114"/>
        <end position="246"/>
    </location>
</feature>
<evidence type="ECO:0000256" key="8">
    <source>
        <dbReference type="ARBA" id="ARBA00023154"/>
    </source>
</evidence>
<keyword evidence="6 9" id="KW-0560">Oxidoreductase</keyword>
<comment type="pathway">
    <text evidence="9">Amino-acid biosynthesis; L-lysine biosynthesis via DAP pathway; (S)-tetrahydrodipicolinate from L-aspartate: step 4/4.</text>
</comment>
<feature type="domain" description="Dihydrodipicolinate reductase N-terminal" evidence="11">
    <location>
        <begin position="2"/>
        <end position="110"/>
    </location>
</feature>
<dbReference type="CDD" id="cd02274">
    <property type="entry name" value="DHDPR_N"/>
    <property type="match status" value="1"/>
</dbReference>
<evidence type="ECO:0000259" key="11">
    <source>
        <dbReference type="Pfam" id="PF01113"/>
    </source>
</evidence>
<evidence type="ECO:0000313" key="14">
    <source>
        <dbReference type="Proteomes" id="UP000031189"/>
    </source>
</evidence>
<evidence type="ECO:0000313" key="13">
    <source>
        <dbReference type="EMBL" id="KHS55975.1"/>
    </source>
</evidence>
<dbReference type="InterPro" id="IPR000846">
    <property type="entry name" value="DapB_N"/>
</dbReference>
<comment type="caution">
    <text evidence="9">Lacks conserved residue(s) required for the propagation of feature annotation.</text>
</comment>
<dbReference type="GO" id="GO:0050661">
    <property type="term" value="F:NADP binding"/>
    <property type="evidence" value="ECO:0007669"/>
    <property type="project" value="UniProtKB-UniRule"/>
</dbReference>
<protein>
    <recommendedName>
        <fullName evidence="9 10">4-hydroxy-tetrahydrodipicolinate reductase</fullName>
        <shortName evidence="9">HTPA reductase</shortName>
        <ecNumber evidence="9 10">1.17.1.8</ecNumber>
    </recommendedName>
</protein>
<dbReference type="InterPro" id="IPR036291">
    <property type="entry name" value="NAD(P)-bd_dom_sf"/>
</dbReference>
<evidence type="ECO:0000256" key="6">
    <source>
        <dbReference type="ARBA" id="ARBA00023002"/>
    </source>
</evidence>
<keyword evidence="5 9" id="KW-0220">Diaminopimelate biosynthesis</keyword>
<dbReference type="Gene3D" id="3.30.360.10">
    <property type="entry name" value="Dihydrodipicolinate Reductase, domain 2"/>
    <property type="match status" value="1"/>
</dbReference>
<dbReference type="PANTHER" id="PTHR20836">
    <property type="entry name" value="DIHYDRODIPICOLINATE REDUCTASE"/>
    <property type="match status" value="1"/>
</dbReference>
<comment type="caution">
    <text evidence="13">The sequence shown here is derived from an EMBL/GenBank/DDBJ whole genome shotgun (WGS) entry which is preliminary data.</text>
</comment>
<dbReference type="HAMAP" id="MF_00102">
    <property type="entry name" value="DapB"/>
    <property type="match status" value="1"/>
</dbReference>
<dbReference type="GO" id="GO:0008839">
    <property type="term" value="F:4-hydroxy-tetrahydrodipicolinate reductase"/>
    <property type="evidence" value="ECO:0007669"/>
    <property type="project" value="UniProtKB-UniRule"/>
</dbReference>
<evidence type="ECO:0000256" key="10">
    <source>
        <dbReference type="NCBIfam" id="TIGR00036"/>
    </source>
</evidence>
<organism evidence="13 14">
    <name type="scientific">Terrisporobacter othiniensis</name>
    <dbReference type="NCBI Taxonomy" id="1577792"/>
    <lineage>
        <taxon>Bacteria</taxon>
        <taxon>Bacillati</taxon>
        <taxon>Bacillota</taxon>
        <taxon>Clostridia</taxon>
        <taxon>Peptostreptococcales</taxon>
        <taxon>Peptostreptococcaceae</taxon>
        <taxon>Terrisporobacter</taxon>
    </lineage>
</organism>
<comment type="caution">
    <text evidence="9">Was originally thought to be a dihydrodipicolinate reductase (DHDPR), catalyzing the conversion of dihydrodipicolinate to tetrahydrodipicolinate. However, it was shown in E.coli that the substrate of the enzymatic reaction is not dihydrodipicolinate (DHDP) but in fact (2S,4S)-4-hydroxy-2,3,4,5-tetrahydrodipicolinic acid (HTPA), the product released by the DapA-catalyzed reaction.</text>
</comment>
<dbReference type="GO" id="GO:0009089">
    <property type="term" value="P:lysine biosynthetic process via diaminopimelate"/>
    <property type="evidence" value="ECO:0007669"/>
    <property type="project" value="UniProtKB-UniRule"/>
</dbReference>
<dbReference type="Gene3D" id="3.40.50.720">
    <property type="entry name" value="NAD(P)-binding Rossmann-like Domain"/>
    <property type="match status" value="1"/>
</dbReference>
<name>A0A0B3WN50_9FIRM</name>
<dbReference type="RefSeq" id="WP_039680950.1">
    <property type="nucleotide sequence ID" value="NZ_JAWGXO010000010.1"/>
</dbReference>
<keyword evidence="4 9" id="KW-0521">NADP</keyword>
<dbReference type="STRING" id="1577792.QX51_16230"/>
<comment type="subcellular location">
    <subcellularLocation>
        <location evidence="9">Cytoplasm</location>
    </subcellularLocation>
</comment>
<dbReference type="SUPFAM" id="SSF51735">
    <property type="entry name" value="NAD(P)-binding Rossmann-fold domains"/>
    <property type="match status" value="1"/>
</dbReference>
<dbReference type="InterPro" id="IPR023940">
    <property type="entry name" value="DHDPR_bac"/>
</dbReference>
<comment type="subunit">
    <text evidence="9">Homotetramer.</text>
</comment>
<dbReference type="EC" id="1.17.1.8" evidence="9 10"/>
<evidence type="ECO:0000256" key="1">
    <source>
        <dbReference type="ARBA" id="ARBA00006642"/>
    </source>
</evidence>
<keyword evidence="7 9" id="KW-0520">NAD</keyword>
<dbReference type="PANTHER" id="PTHR20836:SF7">
    <property type="entry name" value="4-HYDROXY-TETRAHYDRODIPICOLINATE REDUCTASE"/>
    <property type="match status" value="1"/>
</dbReference>
<feature type="binding site" evidence="9">
    <location>
        <begin position="108"/>
        <end position="111"/>
    </location>
    <ligand>
        <name>NAD(+)</name>
        <dbReference type="ChEBI" id="CHEBI:57540"/>
    </ligand>
</feature>
<keyword evidence="14" id="KW-1185">Reference proteome</keyword>
<evidence type="ECO:0000256" key="9">
    <source>
        <dbReference type="HAMAP-Rule" id="MF_00102"/>
    </source>
</evidence>
<sequence>MINIIVSGLGNTGREIVKCINETEGVEVFCAVSDYDLKDADFKIYPKFSDIVGRADVIIDFSKASRLEEILEYAIDRKIPVIIGTTAHSDEQNEKVKEAAKSIPVFKSSNTSIGITVMLQLVKTATRLLDGFDIEIIEKHHNRKEDCPCGTAYMTADVIKEVRSELTNIYGRHGKSAKRQPNELAIHTIRGGTIIGDNDVIFAGDDEVLEIKHKAGSNMIFAKGAVMAAKFIVNANAGLYDMNDVLLG</sequence>
<accession>A0A0B3WN50</accession>
<dbReference type="UniPathway" id="UPA00034">
    <property type="reaction ID" value="UER00018"/>
</dbReference>
<comment type="catalytic activity">
    <reaction evidence="9">
        <text>(S)-2,3,4,5-tetrahydrodipicolinate + NAD(+) + H2O = (2S,4S)-4-hydroxy-2,3,4,5-tetrahydrodipicolinate + NADH + H(+)</text>
        <dbReference type="Rhea" id="RHEA:35323"/>
        <dbReference type="ChEBI" id="CHEBI:15377"/>
        <dbReference type="ChEBI" id="CHEBI:15378"/>
        <dbReference type="ChEBI" id="CHEBI:16845"/>
        <dbReference type="ChEBI" id="CHEBI:57540"/>
        <dbReference type="ChEBI" id="CHEBI:57945"/>
        <dbReference type="ChEBI" id="CHEBI:67139"/>
        <dbReference type="EC" id="1.17.1.8"/>
    </reaction>
</comment>
<dbReference type="EMBL" id="JWHR01000131">
    <property type="protein sequence ID" value="KHS55975.1"/>
    <property type="molecule type" value="Genomic_DNA"/>
</dbReference>
<feature type="binding site" evidence="9">
    <location>
        <position position="141"/>
    </location>
    <ligand>
        <name>(S)-2,3,4,5-tetrahydrodipicolinate</name>
        <dbReference type="ChEBI" id="CHEBI:16845"/>
    </ligand>
</feature>
<keyword evidence="3 9" id="KW-0028">Amino-acid biosynthesis</keyword>
<dbReference type="Proteomes" id="UP000031189">
    <property type="component" value="Unassembled WGS sequence"/>
</dbReference>
<feature type="active site" description="Proton donor" evidence="9">
    <location>
        <position position="144"/>
    </location>
</feature>
<evidence type="ECO:0000256" key="2">
    <source>
        <dbReference type="ARBA" id="ARBA00022490"/>
    </source>
</evidence>
<dbReference type="GO" id="GO:0051287">
    <property type="term" value="F:NAD binding"/>
    <property type="evidence" value="ECO:0007669"/>
    <property type="project" value="UniProtKB-UniRule"/>
</dbReference>
<dbReference type="GO" id="GO:0016726">
    <property type="term" value="F:oxidoreductase activity, acting on CH or CH2 groups, NAD or NADP as acceptor"/>
    <property type="evidence" value="ECO:0007669"/>
    <property type="project" value="UniProtKB-UniRule"/>
</dbReference>
<comment type="function">
    <text evidence="9">Catalyzes the conversion of 4-hydroxy-tetrahydrodipicolinate (HTPA) to tetrahydrodipicolinate.</text>
</comment>
<comment type="similarity">
    <text evidence="1 9">Belongs to the DapB family.</text>
</comment>
<reference evidence="13 14" key="1">
    <citation type="submission" date="2014-12" db="EMBL/GenBank/DDBJ databases">
        <title>Draft genome sequence of Terrisporobacter sp. 08-306576, isolated from the blood culture of a bacteremia patient.</title>
        <authorList>
            <person name="Lund L.C."/>
            <person name="Sydenham T.V."/>
            <person name="Hogh S.V."/>
            <person name="Skov M.N."/>
            <person name="Kemp M."/>
            <person name="Justesen U.S."/>
        </authorList>
    </citation>
    <scope>NUCLEOTIDE SEQUENCE [LARGE SCALE GENOMIC DNA]</scope>
    <source>
        <strain evidence="13 14">08-306576</strain>
    </source>
</reference>
<dbReference type="PIRSF" id="PIRSF000161">
    <property type="entry name" value="DHPR"/>
    <property type="match status" value="1"/>
</dbReference>
<evidence type="ECO:0000259" key="12">
    <source>
        <dbReference type="Pfam" id="PF05173"/>
    </source>
</evidence>
<evidence type="ECO:0000256" key="3">
    <source>
        <dbReference type="ARBA" id="ARBA00022605"/>
    </source>
</evidence>
<dbReference type="Pfam" id="PF01113">
    <property type="entry name" value="DapB_N"/>
    <property type="match status" value="1"/>
</dbReference>
<gene>
    <name evidence="9" type="primary">dapB</name>
    <name evidence="13" type="ORF">QX51_16230</name>
</gene>
<keyword evidence="2 9" id="KW-0963">Cytoplasm</keyword>
<dbReference type="SUPFAM" id="SSF55347">
    <property type="entry name" value="Glyceraldehyde-3-phosphate dehydrogenase-like, C-terminal domain"/>
    <property type="match status" value="1"/>
</dbReference>
<dbReference type="NCBIfam" id="TIGR00036">
    <property type="entry name" value="dapB"/>
    <property type="match status" value="1"/>
</dbReference>
<feature type="binding site" evidence="9">
    <location>
        <begin position="84"/>
        <end position="86"/>
    </location>
    <ligand>
        <name>NAD(+)</name>
        <dbReference type="ChEBI" id="CHEBI:57540"/>
    </ligand>
</feature>
<keyword evidence="8 9" id="KW-0457">Lysine biosynthesis</keyword>
<comment type="catalytic activity">
    <reaction evidence="9">
        <text>(S)-2,3,4,5-tetrahydrodipicolinate + NADP(+) + H2O = (2S,4S)-4-hydroxy-2,3,4,5-tetrahydrodipicolinate + NADPH + H(+)</text>
        <dbReference type="Rhea" id="RHEA:35331"/>
        <dbReference type="ChEBI" id="CHEBI:15377"/>
        <dbReference type="ChEBI" id="CHEBI:15378"/>
        <dbReference type="ChEBI" id="CHEBI:16845"/>
        <dbReference type="ChEBI" id="CHEBI:57783"/>
        <dbReference type="ChEBI" id="CHEBI:58349"/>
        <dbReference type="ChEBI" id="CHEBI:67139"/>
        <dbReference type="EC" id="1.17.1.8"/>
    </reaction>
</comment>
<dbReference type="Pfam" id="PF05173">
    <property type="entry name" value="DapB_C"/>
    <property type="match status" value="1"/>
</dbReference>
<evidence type="ECO:0000256" key="5">
    <source>
        <dbReference type="ARBA" id="ARBA00022915"/>
    </source>
</evidence>
<feature type="active site" description="Proton donor/acceptor" evidence="9">
    <location>
        <position position="140"/>
    </location>
</feature>
<feature type="binding site" evidence="9">
    <location>
        <begin position="150"/>
        <end position="151"/>
    </location>
    <ligand>
        <name>(S)-2,3,4,5-tetrahydrodipicolinate</name>
        <dbReference type="ChEBI" id="CHEBI:16845"/>
    </ligand>
</feature>
<dbReference type="FunFam" id="3.30.360.10:FF:000009">
    <property type="entry name" value="4-hydroxy-tetrahydrodipicolinate reductase"/>
    <property type="match status" value="1"/>
</dbReference>
<dbReference type="AlphaFoldDB" id="A0A0B3WN50"/>
<dbReference type="GO" id="GO:0019877">
    <property type="term" value="P:diaminopimelate biosynthetic process"/>
    <property type="evidence" value="ECO:0007669"/>
    <property type="project" value="UniProtKB-UniRule"/>
</dbReference>